<sequence>MSTQLKNTVKDGFKSHYCHKADRFCKGDTELPLLFEISTMINNSRFIKDTMEPIMELVGRYLDAERCMLSILNREVSKILLEASYGVSFDRKKESRYLVGEGITGNVVKTGKPIFIDKIEGAHGFVNKTKMELKTKSKKDISFIIVPITVNFEIVGTLSISRVYDKRVNKDELIRILTVIGSMIAQAVRVRQDRIEEVERLKSENQKLHLELENRFSYENIIGNCSKLREVFKQIEQVSTTLATVLIRGESGVGKELIADAIHYKSNRASKPFVKINCAALPETLIESELFGHEKGAFTGASDMKKGRFELAEGGTIFIDEIGELSAHMQIKLLRVLQEKEFERLGGSKTIKCDVRIITATNRNLENAIIDDAFREDLYYRLNVFPIYMPALRERLNDIPLLVDHFIQKTNKKNGTNIIRVASSAIDALMVYHWPGNIRELENCIERAAIISADQVIRVENLPPTLQTAESSSTLRKGSLQIIVEKVEKQLIIDCLIVKKGNVVQAAKELGISNRKLGLRIEKYEIETSKYKVKK</sequence>
<dbReference type="Gene3D" id="3.30.450.40">
    <property type="match status" value="1"/>
</dbReference>
<organism evidence="7 8">
    <name type="scientific">Lutibacter holmesii</name>
    <dbReference type="NCBI Taxonomy" id="1137985"/>
    <lineage>
        <taxon>Bacteria</taxon>
        <taxon>Pseudomonadati</taxon>
        <taxon>Bacteroidota</taxon>
        <taxon>Flavobacteriia</taxon>
        <taxon>Flavobacteriales</taxon>
        <taxon>Flavobacteriaceae</taxon>
        <taxon>Lutibacter</taxon>
    </lineage>
</organism>
<dbReference type="InterPro" id="IPR003593">
    <property type="entry name" value="AAA+_ATPase"/>
</dbReference>
<keyword evidence="5" id="KW-0804">Transcription</keyword>
<dbReference type="InterPro" id="IPR025662">
    <property type="entry name" value="Sigma_54_int_dom_ATP-bd_1"/>
</dbReference>
<dbReference type="Gene3D" id="3.40.50.300">
    <property type="entry name" value="P-loop containing nucleotide triphosphate hydrolases"/>
    <property type="match status" value="1"/>
</dbReference>
<dbReference type="PROSITE" id="PS00676">
    <property type="entry name" value="SIGMA54_INTERACT_2"/>
    <property type="match status" value="1"/>
</dbReference>
<dbReference type="EMBL" id="JBHTMV010000009">
    <property type="protein sequence ID" value="MFD1294796.1"/>
    <property type="molecule type" value="Genomic_DNA"/>
</dbReference>
<evidence type="ECO:0000256" key="1">
    <source>
        <dbReference type="ARBA" id="ARBA00022741"/>
    </source>
</evidence>
<evidence type="ECO:0000259" key="6">
    <source>
        <dbReference type="PROSITE" id="PS50045"/>
    </source>
</evidence>
<accession>A0ABW3WSZ6</accession>
<dbReference type="PROSITE" id="PS00675">
    <property type="entry name" value="SIGMA54_INTERACT_1"/>
    <property type="match status" value="1"/>
</dbReference>
<evidence type="ECO:0000256" key="5">
    <source>
        <dbReference type="ARBA" id="ARBA00023163"/>
    </source>
</evidence>
<keyword evidence="4" id="KW-0238">DNA-binding</keyword>
<evidence type="ECO:0000313" key="8">
    <source>
        <dbReference type="Proteomes" id="UP001597241"/>
    </source>
</evidence>
<dbReference type="PRINTS" id="PR01590">
    <property type="entry name" value="HTHFIS"/>
</dbReference>
<dbReference type="RefSeq" id="WP_386810154.1">
    <property type="nucleotide sequence ID" value="NZ_JBHTMV010000009.1"/>
</dbReference>
<keyword evidence="8" id="KW-1185">Reference proteome</keyword>
<dbReference type="Pfam" id="PF01590">
    <property type="entry name" value="GAF"/>
    <property type="match status" value="1"/>
</dbReference>
<dbReference type="Gene3D" id="1.10.8.60">
    <property type="match status" value="1"/>
</dbReference>
<dbReference type="Gene3D" id="1.10.10.60">
    <property type="entry name" value="Homeodomain-like"/>
    <property type="match status" value="1"/>
</dbReference>
<dbReference type="InterPro" id="IPR009057">
    <property type="entry name" value="Homeodomain-like_sf"/>
</dbReference>
<dbReference type="SMART" id="SM00065">
    <property type="entry name" value="GAF"/>
    <property type="match status" value="1"/>
</dbReference>
<dbReference type="InterPro" id="IPR029016">
    <property type="entry name" value="GAF-like_dom_sf"/>
</dbReference>
<reference evidence="8" key="1">
    <citation type="journal article" date="2019" name="Int. J. Syst. Evol. Microbiol.">
        <title>The Global Catalogue of Microorganisms (GCM) 10K type strain sequencing project: providing services to taxonomists for standard genome sequencing and annotation.</title>
        <authorList>
            <consortium name="The Broad Institute Genomics Platform"/>
            <consortium name="The Broad Institute Genome Sequencing Center for Infectious Disease"/>
            <person name="Wu L."/>
            <person name="Ma J."/>
        </authorList>
    </citation>
    <scope>NUCLEOTIDE SEQUENCE [LARGE SCALE GENOMIC DNA]</scope>
    <source>
        <strain evidence="8">CCUG 62221</strain>
    </source>
</reference>
<dbReference type="CDD" id="cd00009">
    <property type="entry name" value="AAA"/>
    <property type="match status" value="1"/>
</dbReference>
<dbReference type="PROSITE" id="PS00688">
    <property type="entry name" value="SIGMA54_INTERACT_3"/>
    <property type="match status" value="1"/>
</dbReference>
<feature type="domain" description="Sigma-54 factor interaction" evidence="6">
    <location>
        <begin position="221"/>
        <end position="450"/>
    </location>
</feature>
<dbReference type="PANTHER" id="PTHR32071:SF57">
    <property type="entry name" value="C4-DICARBOXYLATE TRANSPORT TRANSCRIPTIONAL REGULATORY PROTEIN DCTD"/>
    <property type="match status" value="1"/>
</dbReference>
<evidence type="ECO:0000256" key="3">
    <source>
        <dbReference type="ARBA" id="ARBA00023015"/>
    </source>
</evidence>
<dbReference type="InterPro" id="IPR027417">
    <property type="entry name" value="P-loop_NTPase"/>
</dbReference>
<dbReference type="Pfam" id="PF02954">
    <property type="entry name" value="HTH_8"/>
    <property type="match status" value="1"/>
</dbReference>
<dbReference type="SUPFAM" id="SSF46689">
    <property type="entry name" value="Homeodomain-like"/>
    <property type="match status" value="1"/>
</dbReference>
<name>A0ABW3WSZ6_9FLAO</name>
<dbReference type="PANTHER" id="PTHR32071">
    <property type="entry name" value="TRANSCRIPTIONAL REGULATORY PROTEIN"/>
    <property type="match status" value="1"/>
</dbReference>
<proteinExistence type="predicted"/>
<protein>
    <submittedName>
        <fullName evidence="7">Sigma-54 interaction domain-containing protein</fullName>
    </submittedName>
</protein>
<dbReference type="SUPFAM" id="SSF55781">
    <property type="entry name" value="GAF domain-like"/>
    <property type="match status" value="1"/>
</dbReference>
<dbReference type="SMART" id="SM00382">
    <property type="entry name" value="AAA"/>
    <property type="match status" value="1"/>
</dbReference>
<keyword evidence="3" id="KW-0805">Transcription regulation</keyword>
<keyword evidence="1" id="KW-0547">Nucleotide-binding</keyword>
<gene>
    <name evidence="7" type="ORF">ACFQ5N_13210</name>
</gene>
<dbReference type="Proteomes" id="UP001597241">
    <property type="component" value="Unassembled WGS sequence"/>
</dbReference>
<dbReference type="SUPFAM" id="SSF52540">
    <property type="entry name" value="P-loop containing nucleoside triphosphate hydrolases"/>
    <property type="match status" value="1"/>
</dbReference>
<evidence type="ECO:0000313" key="7">
    <source>
        <dbReference type="EMBL" id="MFD1294796.1"/>
    </source>
</evidence>
<dbReference type="InterPro" id="IPR002197">
    <property type="entry name" value="HTH_Fis"/>
</dbReference>
<dbReference type="InterPro" id="IPR025943">
    <property type="entry name" value="Sigma_54_int_dom_ATP-bd_2"/>
</dbReference>
<evidence type="ECO:0000256" key="4">
    <source>
        <dbReference type="ARBA" id="ARBA00023125"/>
    </source>
</evidence>
<dbReference type="Pfam" id="PF00158">
    <property type="entry name" value="Sigma54_activat"/>
    <property type="match status" value="1"/>
</dbReference>
<dbReference type="PROSITE" id="PS50045">
    <property type="entry name" value="SIGMA54_INTERACT_4"/>
    <property type="match status" value="1"/>
</dbReference>
<dbReference type="Pfam" id="PF25601">
    <property type="entry name" value="AAA_lid_14"/>
    <property type="match status" value="1"/>
</dbReference>
<keyword evidence="2" id="KW-0067">ATP-binding</keyword>
<dbReference type="InterPro" id="IPR003018">
    <property type="entry name" value="GAF"/>
</dbReference>
<comment type="caution">
    <text evidence="7">The sequence shown here is derived from an EMBL/GenBank/DDBJ whole genome shotgun (WGS) entry which is preliminary data.</text>
</comment>
<dbReference type="InterPro" id="IPR002078">
    <property type="entry name" value="Sigma_54_int"/>
</dbReference>
<dbReference type="InterPro" id="IPR058031">
    <property type="entry name" value="AAA_lid_NorR"/>
</dbReference>
<evidence type="ECO:0000256" key="2">
    <source>
        <dbReference type="ARBA" id="ARBA00022840"/>
    </source>
</evidence>
<dbReference type="InterPro" id="IPR025944">
    <property type="entry name" value="Sigma_54_int_dom_CS"/>
</dbReference>